<dbReference type="EMBL" id="MRWQ01000024">
    <property type="protein sequence ID" value="OKL35381.1"/>
    <property type="molecule type" value="Genomic_DNA"/>
</dbReference>
<keyword evidence="2" id="KW-1185">Reference proteome</keyword>
<protein>
    <submittedName>
        <fullName evidence="1">Uncharacterized protein</fullName>
    </submittedName>
</protein>
<gene>
    <name evidence="1" type="ORF">BLL40_15810</name>
</gene>
<evidence type="ECO:0000313" key="2">
    <source>
        <dbReference type="Proteomes" id="UP000186524"/>
    </source>
</evidence>
<evidence type="ECO:0000313" key="1">
    <source>
        <dbReference type="EMBL" id="OKL35381.1"/>
    </source>
</evidence>
<comment type="caution">
    <text evidence="1">The sequence shown here is derived from an EMBL/GenBank/DDBJ whole genome shotgun (WGS) entry which is preliminary data.</text>
</comment>
<dbReference type="AlphaFoldDB" id="A0A1Q5NZJ8"/>
<dbReference type="Proteomes" id="UP000186524">
    <property type="component" value="Unassembled WGS sequence"/>
</dbReference>
<dbReference type="STRING" id="1714354.BLL40_15810"/>
<sequence>MVTTSRIADIAEETSLKVSLDHTLGFGIACYDSGMVEVLRDIAMEELETLTEGVPMTVHTRELTEETEKSYQAIYNGLDQKEKELLHDFQDKFYDMLLAEVGDHFIHGFVQGYRYLKNRIAYTSGYEIYEGGRKS</sequence>
<name>A0A1Q5NZJ8_9BACI</name>
<accession>A0A1Q5NZJ8</accession>
<organism evidence="1 2">
    <name type="scientific">Domibacillus mangrovi</name>
    <dbReference type="NCBI Taxonomy" id="1714354"/>
    <lineage>
        <taxon>Bacteria</taxon>
        <taxon>Bacillati</taxon>
        <taxon>Bacillota</taxon>
        <taxon>Bacilli</taxon>
        <taxon>Bacillales</taxon>
        <taxon>Bacillaceae</taxon>
        <taxon>Domibacillus</taxon>
    </lineage>
</organism>
<proteinExistence type="predicted"/>
<reference evidence="1 2" key="1">
    <citation type="submission" date="2016-12" db="EMBL/GenBank/DDBJ databases">
        <title>Domibacillus sp. SAOS 44 whole genome sequencing.</title>
        <authorList>
            <person name="Verma A."/>
            <person name="Krishnamurthi S."/>
        </authorList>
    </citation>
    <scope>NUCLEOTIDE SEQUENCE [LARGE SCALE GENOMIC DNA]</scope>
    <source>
        <strain evidence="1 2">SAOS 44</strain>
    </source>
</reference>